<dbReference type="InParanoid" id="A0A7N4P082"/>
<reference evidence="7" key="3">
    <citation type="submission" date="2025-09" db="UniProtKB">
        <authorList>
            <consortium name="Ensembl"/>
        </authorList>
    </citation>
    <scope>IDENTIFICATION</scope>
</reference>
<accession>A0A7N4P082</accession>
<reference evidence="7 8" key="1">
    <citation type="journal article" date="2011" name="Proc. Natl. Acad. Sci. U.S.A.">
        <title>Genetic diversity and population structure of the endangered marsupial Sarcophilus harrisii (Tasmanian devil).</title>
        <authorList>
            <person name="Miller W."/>
            <person name="Hayes V.M."/>
            <person name="Ratan A."/>
            <person name="Petersen D.C."/>
            <person name="Wittekindt N.E."/>
            <person name="Miller J."/>
            <person name="Walenz B."/>
            <person name="Knight J."/>
            <person name="Qi J."/>
            <person name="Zhao F."/>
            <person name="Wang Q."/>
            <person name="Bedoya-Reina O.C."/>
            <person name="Katiyar N."/>
            <person name="Tomsho L.P."/>
            <person name="Kasson L.M."/>
            <person name="Hardie R.A."/>
            <person name="Woodbridge P."/>
            <person name="Tindall E.A."/>
            <person name="Bertelsen M.F."/>
            <person name="Dixon D."/>
            <person name="Pyecroft S."/>
            <person name="Helgen K.M."/>
            <person name="Lesk A.M."/>
            <person name="Pringle T.H."/>
            <person name="Patterson N."/>
            <person name="Zhang Y."/>
            <person name="Kreiss A."/>
            <person name="Woods G.M."/>
            <person name="Jones M.E."/>
            <person name="Schuster S.C."/>
        </authorList>
    </citation>
    <scope>NUCLEOTIDE SEQUENCE [LARGE SCALE GENOMIC DNA]</scope>
</reference>
<evidence type="ECO:0000256" key="2">
    <source>
        <dbReference type="ARBA" id="ARBA00022898"/>
    </source>
</evidence>
<dbReference type="GO" id="GO:0006565">
    <property type="term" value="P:L-serine catabolic process"/>
    <property type="evidence" value="ECO:0007669"/>
    <property type="project" value="TreeGrafter"/>
</dbReference>
<evidence type="ECO:0000256" key="5">
    <source>
        <dbReference type="ARBA" id="ARBA00042605"/>
    </source>
</evidence>
<evidence type="ECO:0000313" key="8">
    <source>
        <dbReference type="Proteomes" id="UP000007648"/>
    </source>
</evidence>
<keyword evidence="8" id="KW-1185">Reference proteome</keyword>
<dbReference type="GO" id="GO:0006567">
    <property type="term" value="P:L-threonine catabolic process"/>
    <property type="evidence" value="ECO:0007669"/>
    <property type="project" value="TreeGrafter"/>
</dbReference>
<dbReference type="InterPro" id="IPR001926">
    <property type="entry name" value="TrpB-like_PALP"/>
</dbReference>
<dbReference type="GO" id="GO:0009097">
    <property type="term" value="P:isoleucine biosynthetic process"/>
    <property type="evidence" value="ECO:0007669"/>
    <property type="project" value="TreeGrafter"/>
</dbReference>
<dbReference type="RefSeq" id="XP_023351166.1">
    <property type="nucleotide sequence ID" value="XM_023495398.2"/>
</dbReference>
<comment type="cofactor">
    <cofactor evidence="1">
        <name>pyridoxal 5'-phosphate</name>
        <dbReference type="ChEBI" id="CHEBI:597326"/>
    </cofactor>
</comment>
<dbReference type="Ensembl" id="ENSSHAT00000025606.1">
    <property type="protein sequence ID" value="ENSSHAP00000031114.1"/>
    <property type="gene ID" value="ENSSHAG00000002073.2"/>
</dbReference>
<evidence type="ECO:0000256" key="4">
    <source>
        <dbReference type="ARBA" id="ARBA00041766"/>
    </source>
</evidence>
<evidence type="ECO:0000256" key="3">
    <source>
        <dbReference type="ARBA" id="ARBA00023239"/>
    </source>
</evidence>
<dbReference type="Pfam" id="PF00291">
    <property type="entry name" value="PALP"/>
    <property type="match status" value="1"/>
</dbReference>
<keyword evidence="3" id="KW-0456">Lyase</keyword>
<proteinExistence type="predicted"/>
<keyword evidence="2" id="KW-0663">Pyridoxal phosphate</keyword>
<reference evidence="7" key="2">
    <citation type="submission" date="2025-08" db="UniProtKB">
        <authorList>
            <consortium name="Ensembl"/>
        </authorList>
    </citation>
    <scope>IDENTIFICATION</scope>
</reference>
<dbReference type="CDD" id="cd01562">
    <property type="entry name" value="Thr-dehyd"/>
    <property type="match status" value="1"/>
</dbReference>
<evidence type="ECO:0000256" key="1">
    <source>
        <dbReference type="ARBA" id="ARBA00001933"/>
    </source>
</evidence>
<dbReference type="Gene3D" id="3.40.50.1100">
    <property type="match status" value="2"/>
</dbReference>
<dbReference type="GeneID" id="100920518"/>
<dbReference type="PANTHER" id="PTHR48078:SF19">
    <property type="entry name" value="ACT DOMAIN-CONTAINING PROTEIN"/>
    <property type="match status" value="1"/>
</dbReference>
<dbReference type="FunFam" id="3.40.50.1100:FF:000044">
    <property type="entry name" value="Phenylserine dehydratase"/>
    <property type="match status" value="1"/>
</dbReference>
<dbReference type="GeneTree" id="ENSGT00600000084626"/>
<dbReference type="KEGG" id="shr:100920518"/>
<feature type="domain" description="Tryptophan synthase beta chain-like PALP" evidence="6">
    <location>
        <begin position="156"/>
        <end position="445"/>
    </location>
</feature>
<dbReference type="PANTHER" id="PTHR48078">
    <property type="entry name" value="THREONINE DEHYDRATASE, MITOCHONDRIAL-RELATED"/>
    <property type="match status" value="1"/>
</dbReference>
<dbReference type="InterPro" id="IPR036052">
    <property type="entry name" value="TrpB-like_PALP_sf"/>
</dbReference>
<dbReference type="SUPFAM" id="SSF53686">
    <property type="entry name" value="Tryptophan synthase beta subunit-like PLP-dependent enzymes"/>
    <property type="match status" value="1"/>
</dbReference>
<sequence length="544" mass="60519">MDRPPAKNRPRLRGTDLVEIQSPWLPPYTSVVKILLQLFVYVAVVLFSYAEELISKRNDDKEKPEAPVLPECIYEEEPLENSSLSSCQSPDQLDQLNDYLEEDDIEGNIKTWKLMVLEHGDEHPVIPSTPPVCIQTTNFQLIELEDIKKAASQIEGSIQVTPCMHSRLSKKYGMELFLKKEFLQYTGSVKERGVLNILTSLKQIQQKKGVIVASDSNFSMAVAYHATELQIPVFVIMPSNTSVASVKMCRDYGAVVITFGGSPKDSRTHAQQLAKKNDYLFLEEEDSLEYVSGLGTMGLEIFRQVPSLDAVVFPAGGPCALLAGSAAALKQLSSHISVIGVQPESFPVLKHSLKVGHPVESQAGSGHLFYKDLSEPCSRKNTLQLVGQLVDKIVTVTEEDILIAMLRLLEYERATVDAEGAIGLAAIVSGKLPELKGKRVSVVLCSGNLSLPLLQQCIQRALTLDSQTCKFSLWIPDNARDMAKLLEVLDREVVRVLDIQKEHGFMTSKLFMTKVTCVTETRDKQQATQLRNALLERYPSLEWM</sequence>
<dbReference type="InterPro" id="IPR050147">
    <property type="entry name" value="Ser/Thr_Dehydratase"/>
</dbReference>
<organism evidence="7 8">
    <name type="scientific">Sarcophilus harrisii</name>
    <name type="common">Tasmanian devil</name>
    <name type="synonym">Sarcophilus laniarius</name>
    <dbReference type="NCBI Taxonomy" id="9305"/>
    <lineage>
        <taxon>Eukaryota</taxon>
        <taxon>Metazoa</taxon>
        <taxon>Chordata</taxon>
        <taxon>Craniata</taxon>
        <taxon>Vertebrata</taxon>
        <taxon>Euteleostomi</taxon>
        <taxon>Mammalia</taxon>
        <taxon>Metatheria</taxon>
        <taxon>Dasyuromorphia</taxon>
        <taxon>Dasyuridae</taxon>
        <taxon>Sarcophilus</taxon>
    </lineage>
</organism>
<name>A0A7N4P082_SARHA</name>
<protein>
    <recommendedName>
        <fullName evidence="4">L-serine deaminase</fullName>
    </recommendedName>
    <alternativeName>
        <fullName evidence="5">L-threonine dehydratase</fullName>
    </alternativeName>
</protein>
<evidence type="ECO:0000259" key="6">
    <source>
        <dbReference type="Pfam" id="PF00291"/>
    </source>
</evidence>
<dbReference type="GO" id="GO:0003941">
    <property type="term" value="F:L-serine ammonia-lyase activity"/>
    <property type="evidence" value="ECO:0007669"/>
    <property type="project" value="TreeGrafter"/>
</dbReference>
<evidence type="ECO:0000313" key="7">
    <source>
        <dbReference type="Ensembl" id="ENSSHAP00000031114.1"/>
    </source>
</evidence>
<gene>
    <name evidence="7" type="primary">LOC100920518</name>
</gene>
<dbReference type="AlphaFoldDB" id="A0A7N4P082"/>
<dbReference type="Proteomes" id="UP000007648">
    <property type="component" value="Unassembled WGS sequence"/>
</dbReference>
<dbReference type="GO" id="GO:0004794">
    <property type="term" value="F:threonine deaminase activity"/>
    <property type="evidence" value="ECO:0007669"/>
    <property type="project" value="TreeGrafter"/>
</dbReference>
<dbReference type="OrthoDB" id="4418812at2759"/>